<evidence type="ECO:0000259" key="2">
    <source>
        <dbReference type="Pfam" id="PF03432"/>
    </source>
</evidence>
<dbReference type="Pfam" id="PF03432">
    <property type="entry name" value="Relaxase"/>
    <property type="match status" value="1"/>
</dbReference>
<proteinExistence type="predicted"/>
<evidence type="ECO:0000313" key="3">
    <source>
        <dbReference type="EMBL" id="WPZ23949.1"/>
    </source>
</evidence>
<keyword evidence="4" id="KW-1185">Reference proteome</keyword>
<reference evidence="3 4" key="1">
    <citation type="submission" date="2023-11" db="EMBL/GenBank/DDBJ databases">
        <title>From the Deep-Sea to the Surface: Bacterial Genomes Isolated from the Moytirra Hydrothermal Vent Plume.</title>
        <authorList>
            <person name="Major S.R."/>
        </authorList>
    </citation>
    <scope>NUCLEOTIDE SEQUENCE [LARGE SCALE GENOMIC DNA]</scope>
    <source>
        <strain evidence="3 4">OXR-9</strain>
        <plasmid evidence="3 4">unnamed05</plasmid>
    </source>
</reference>
<geneLocation type="plasmid" evidence="3 4">
    <name>unnamed05</name>
</geneLocation>
<dbReference type="RefSeq" id="WP_322330103.1">
    <property type="nucleotide sequence ID" value="NZ_CP139730.1"/>
</dbReference>
<evidence type="ECO:0000256" key="1">
    <source>
        <dbReference type="SAM" id="MobiDB-lite"/>
    </source>
</evidence>
<evidence type="ECO:0000313" key="4">
    <source>
        <dbReference type="Proteomes" id="UP001326567"/>
    </source>
</evidence>
<dbReference type="EMBL" id="CP139730">
    <property type="protein sequence ID" value="WPZ23949.1"/>
    <property type="molecule type" value="Genomic_DNA"/>
</dbReference>
<gene>
    <name evidence="3" type="ORF">T7987_19200</name>
</gene>
<dbReference type="Proteomes" id="UP001326567">
    <property type="component" value="Plasmid unnamed05"/>
</dbReference>
<feature type="compositionally biased region" description="Basic and acidic residues" evidence="1">
    <location>
        <begin position="309"/>
        <end position="324"/>
    </location>
</feature>
<organism evidence="3 4">
    <name type="scientific">Sulfitobacter faviae</name>
    <dbReference type="NCBI Taxonomy" id="1775881"/>
    <lineage>
        <taxon>Bacteria</taxon>
        <taxon>Pseudomonadati</taxon>
        <taxon>Pseudomonadota</taxon>
        <taxon>Alphaproteobacteria</taxon>
        <taxon>Rhodobacterales</taxon>
        <taxon>Roseobacteraceae</taxon>
        <taxon>Sulfitobacter</taxon>
    </lineage>
</organism>
<feature type="region of interest" description="Disordered" evidence="1">
    <location>
        <begin position="309"/>
        <end position="338"/>
    </location>
</feature>
<keyword evidence="3" id="KW-0614">Plasmid</keyword>
<dbReference type="InterPro" id="IPR005094">
    <property type="entry name" value="Endonuclease_MobA/VirD2"/>
</dbReference>
<feature type="domain" description="MobA/VirD2-like nuclease" evidence="2">
    <location>
        <begin position="33"/>
        <end position="144"/>
    </location>
</feature>
<accession>A0ABZ0V5J3</accession>
<sequence>MALAKISRPRRAGPTARYLLQTTDHAGRERGQVAVVGSTIGKTPTVAGNFLTAIAQLRPRLQRHLYHVSISVPQTERDLSHSEWAAIGRAWCVGMGLDYYIIVLHSGHIHILASRIRSDGTAASDRWDYRRSEHLLRRIECDFDLIAAPSSHVVDMTRRSKHQRARSLREIHAIANTGTSNKDIVRRAIDEALVRAPDEAQFNAKLAEAGIDVTIEQPPDRAAYVFFGFRGRLFGRRALGQGYGLNHLVERGLQISRVKSKSANIPTPPWALCASPEGAKPRTSKHNDEAVQRLRTLGQEAQQTIESFRDRRLAAGGKPNEDVYRPGSGGEDEPPDIA</sequence>
<protein>
    <submittedName>
        <fullName evidence="3">Relaxase/mobilization nuclease domain-containing protein</fullName>
    </submittedName>
</protein>
<name>A0ABZ0V5J3_9RHOB</name>